<name>A0A7U2QZS5_ASPFN</name>
<protein>
    <submittedName>
        <fullName evidence="1">Uncharacterized protein</fullName>
    </submittedName>
</protein>
<organism evidence="1 2">
    <name type="scientific">Aspergillus flavus (strain ATCC 200026 / FGSC A1120 / IAM 13836 / NRRL 3357 / JCM 12722 / SRRC 167)</name>
    <dbReference type="NCBI Taxonomy" id="332952"/>
    <lineage>
        <taxon>Eukaryota</taxon>
        <taxon>Fungi</taxon>
        <taxon>Dikarya</taxon>
        <taxon>Ascomycota</taxon>
        <taxon>Pezizomycotina</taxon>
        <taxon>Eurotiomycetes</taxon>
        <taxon>Eurotiomycetidae</taxon>
        <taxon>Eurotiales</taxon>
        <taxon>Aspergillaceae</taxon>
        <taxon>Aspergillus</taxon>
        <taxon>Aspergillus subgen. Circumdati</taxon>
    </lineage>
</organism>
<dbReference type="EMBL" id="CP044618">
    <property type="protein sequence ID" value="QRD90898.1"/>
    <property type="molecule type" value="Genomic_DNA"/>
</dbReference>
<dbReference type="VEuPathDB" id="FungiDB:F9C07_10301"/>
<accession>A0A7U2QZS5</accession>
<dbReference type="Proteomes" id="UP000596276">
    <property type="component" value="Chromosome 4"/>
</dbReference>
<proteinExistence type="predicted"/>
<evidence type="ECO:0000313" key="1">
    <source>
        <dbReference type="EMBL" id="QRD90898.1"/>
    </source>
</evidence>
<gene>
    <name evidence="1" type="ORF">F9C07_10301</name>
</gene>
<reference evidence="2" key="1">
    <citation type="journal article" date="2021" name="G3 (Bethesda)">
        <title>Chromosome assembled and annotated genome sequence of Aspergillus flavus NRRL 3357.</title>
        <authorList>
            <person name="Skerker J.M."/>
            <person name="Pianalto K.M."/>
            <person name="Mondo S.J."/>
            <person name="Yang K."/>
            <person name="Arkin A.P."/>
            <person name="Keller N.P."/>
            <person name="Grigoriev I.V."/>
            <person name="Louise Glass N.L."/>
        </authorList>
    </citation>
    <scope>NUCLEOTIDE SEQUENCE [LARGE SCALE GENOMIC DNA]</scope>
    <source>
        <strain evidence="2">ATCC 200026 / FGSC A1120 / IAM 13836 / NRRL 3357 / JCM 12722 / SRRC 167</strain>
    </source>
</reference>
<sequence length="73" mass="8270">MLPFNLPIQNVLVDNLASLHLDLPQPYLNPPTTPVLFVTMYGNRDSLALQSCQPSENTQTPVQENRYTSLWLT</sequence>
<evidence type="ECO:0000313" key="2">
    <source>
        <dbReference type="Proteomes" id="UP000596276"/>
    </source>
</evidence>
<keyword evidence="2" id="KW-1185">Reference proteome</keyword>
<dbReference type="AlphaFoldDB" id="A0A7U2QZS5"/>